<feature type="transmembrane region" description="Helical" evidence="1">
    <location>
        <begin position="42"/>
        <end position="60"/>
    </location>
</feature>
<proteinExistence type="predicted"/>
<keyword evidence="1" id="KW-0812">Transmembrane</keyword>
<keyword evidence="1" id="KW-1133">Transmembrane helix</keyword>
<evidence type="ECO:0000256" key="1">
    <source>
        <dbReference type="SAM" id="Phobius"/>
    </source>
</evidence>
<protein>
    <submittedName>
        <fullName evidence="2">Uncharacterized protein</fullName>
    </submittedName>
</protein>
<organism evidence="2 3">
    <name type="scientific">Trypanosoma brucei gambiense (strain MHOM/CI/86/DAL972)</name>
    <dbReference type="NCBI Taxonomy" id="679716"/>
    <lineage>
        <taxon>Eukaryota</taxon>
        <taxon>Discoba</taxon>
        <taxon>Euglenozoa</taxon>
        <taxon>Kinetoplastea</taxon>
        <taxon>Metakinetoplastina</taxon>
        <taxon>Trypanosomatida</taxon>
        <taxon>Trypanosomatidae</taxon>
        <taxon>Trypanosoma</taxon>
    </lineage>
</organism>
<dbReference type="RefSeq" id="XP_011774322.1">
    <property type="nucleotide sequence ID" value="XM_011776020.1"/>
</dbReference>
<keyword evidence="1" id="KW-0472">Membrane</keyword>
<dbReference type="GeneID" id="23862331"/>
<dbReference type="KEGG" id="tbg:TbgDal_VII190"/>
<evidence type="ECO:0000313" key="3">
    <source>
        <dbReference type="Proteomes" id="UP000002316"/>
    </source>
</evidence>
<dbReference type="AlphaFoldDB" id="C9ZRQ3"/>
<reference evidence="3" key="1">
    <citation type="journal article" date="2010" name="PLoS Negl. Trop. Dis.">
        <title>The genome sequence of Trypanosoma brucei gambiense, causative agent of chronic human african trypanosomiasis.</title>
        <authorList>
            <person name="Jackson A.P."/>
            <person name="Sanders M."/>
            <person name="Berry A."/>
            <person name="McQuillan J."/>
            <person name="Aslett M.A."/>
            <person name="Quail M.A."/>
            <person name="Chukualim B."/>
            <person name="Capewell P."/>
            <person name="MacLeod A."/>
            <person name="Melville S.E."/>
            <person name="Gibson W."/>
            <person name="Barry J.D."/>
            <person name="Berriman M."/>
            <person name="Hertz-Fowler C."/>
        </authorList>
    </citation>
    <scope>NUCLEOTIDE SEQUENCE [LARGE SCALE GENOMIC DNA]</scope>
    <source>
        <strain evidence="3">MHOM/CI/86/DAL972</strain>
    </source>
</reference>
<gene>
    <name evidence="2" type="ORF">TbgDal_VII190</name>
</gene>
<dbReference type="Proteomes" id="UP000002316">
    <property type="component" value="Chromosome 7"/>
</dbReference>
<dbReference type="EMBL" id="FN554970">
    <property type="protein sequence ID" value="CBH12039.1"/>
    <property type="molecule type" value="Genomic_DNA"/>
</dbReference>
<accession>C9ZRQ3</accession>
<name>C9ZRQ3_TRYB9</name>
<sequence length="102" mass="12316">MVQQRTTSNHNYTHFNNFITHWSRILRILCGTEVRDFAAWNFHHSHILFIFFSLSLVFHIKTRLTPYGFYDHRKGMCRNQTTEQPTRESACNIFSLPFFFLK</sequence>
<evidence type="ECO:0000313" key="2">
    <source>
        <dbReference type="EMBL" id="CBH12039.1"/>
    </source>
</evidence>